<dbReference type="Proteomes" id="UP000320011">
    <property type="component" value="Unassembled WGS sequence"/>
</dbReference>
<organism evidence="4 5">
    <name type="scientific">Amycolatopsis rhizosphaerae</name>
    <dbReference type="NCBI Taxonomy" id="2053003"/>
    <lineage>
        <taxon>Bacteria</taxon>
        <taxon>Bacillati</taxon>
        <taxon>Actinomycetota</taxon>
        <taxon>Actinomycetes</taxon>
        <taxon>Pseudonocardiales</taxon>
        <taxon>Pseudonocardiaceae</taxon>
        <taxon>Amycolatopsis</taxon>
    </lineage>
</organism>
<evidence type="ECO:0000256" key="1">
    <source>
        <dbReference type="ARBA" id="ARBA00006432"/>
    </source>
</evidence>
<protein>
    <recommendedName>
        <fullName evidence="3">AMP-binding enzyme C-terminal domain-containing protein</fullName>
    </recommendedName>
</protein>
<dbReference type="AlphaFoldDB" id="A0A558B4I5"/>
<dbReference type="InterPro" id="IPR025110">
    <property type="entry name" value="AMP-bd_C"/>
</dbReference>
<dbReference type="GO" id="GO:0006631">
    <property type="term" value="P:fatty acid metabolic process"/>
    <property type="evidence" value="ECO:0007669"/>
    <property type="project" value="TreeGrafter"/>
</dbReference>
<dbReference type="GO" id="GO:0031956">
    <property type="term" value="F:medium-chain fatty acid-CoA ligase activity"/>
    <property type="evidence" value="ECO:0007669"/>
    <property type="project" value="TreeGrafter"/>
</dbReference>
<gene>
    <name evidence="4" type="ORF">FNH05_28380</name>
</gene>
<feature type="non-terminal residue" evidence="4">
    <location>
        <position position="1"/>
    </location>
</feature>
<evidence type="ECO:0000259" key="3">
    <source>
        <dbReference type="Pfam" id="PF13193"/>
    </source>
</evidence>
<evidence type="ECO:0000313" key="4">
    <source>
        <dbReference type="EMBL" id="TVT31422.1"/>
    </source>
</evidence>
<dbReference type="InterPro" id="IPR045851">
    <property type="entry name" value="AMP-bd_C_sf"/>
</dbReference>
<keyword evidence="5" id="KW-1185">Reference proteome</keyword>
<reference evidence="4 5" key="1">
    <citation type="submission" date="2019-07" db="EMBL/GenBank/DDBJ databases">
        <authorList>
            <person name="Duangmal K."/>
            <person name="Teo W.F.A."/>
        </authorList>
    </citation>
    <scope>NUCLEOTIDE SEQUENCE [LARGE SCALE GENOMIC DNA]</scope>
    <source>
        <strain evidence="4 5">TBRC 6029</strain>
    </source>
</reference>
<feature type="domain" description="AMP-binding enzyme C-terminal" evidence="3">
    <location>
        <begin position="14"/>
        <end position="88"/>
    </location>
</feature>
<dbReference type="PANTHER" id="PTHR43201:SF5">
    <property type="entry name" value="MEDIUM-CHAIN ACYL-COA LIGASE ACSF2, MITOCHONDRIAL"/>
    <property type="match status" value="1"/>
</dbReference>
<comment type="caution">
    <text evidence="4">The sequence shown here is derived from an EMBL/GenBank/DDBJ whole genome shotgun (WGS) entry which is preliminary data.</text>
</comment>
<dbReference type="Pfam" id="PF13193">
    <property type="entry name" value="AMP-binding_C"/>
    <property type="match status" value="1"/>
</dbReference>
<reference evidence="4 5" key="2">
    <citation type="submission" date="2019-08" db="EMBL/GenBank/DDBJ databases">
        <title>Amycolatopsis acidicola sp. nov., isolated from peat swamp forest soil.</title>
        <authorList>
            <person name="Srisuk N."/>
        </authorList>
    </citation>
    <scope>NUCLEOTIDE SEQUENCE [LARGE SCALE GENOMIC DNA]</scope>
    <source>
        <strain evidence="4 5">TBRC 6029</strain>
    </source>
</reference>
<proteinExistence type="inferred from homology"/>
<accession>A0A558B4I5</accession>
<evidence type="ECO:0000313" key="5">
    <source>
        <dbReference type="Proteomes" id="UP000320011"/>
    </source>
</evidence>
<keyword evidence="2" id="KW-0436">Ligase</keyword>
<dbReference type="EMBL" id="VJWX01000391">
    <property type="protein sequence ID" value="TVT31422.1"/>
    <property type="molecule type" value="Genomic_DNA"/>
</dbReference>
<name>A0A558B4I5_9PSEU</name>
<dbReference type="SUPFAM" id="SSF56801">
    <property type="entry name" value="Acetyl-CoA synthetase-like"/>
    <property type="match status" value="1"/>
</dbReference>
<dbReference type="Gene3D" id="3.30.300.30">
    <property type="match status" value="1"/>
</dbReference>
<evidence type="ECO:0000256" key="2">
    <source>
        <dbReference type="ARBA" id="ARBA00022598"/>
    </source>
</evidence>
<dbReference type="RefSeq" id="WP_425458498.1">
    <property type="nucleotide sequence ID" value="NZ_VJWX01000391.1"/>
</dbReference>
<sequence length="109" mass="11139">AMLSSGGGLVPAEEVERVLREVPGVGDVVVAGTPHATLGSLVTAVVEPDETPVSLTALRAAAKENLAPGKRPRRWLAVKALPRTASGKPARAAIGEMLRDGTLAAEPLT</sequence>
<dbReference type="PANTHER" id="PTHR43201">
    <property type="entry name" value="ACYL-COA SYNTHETASE"/>
    <property type="match status" value="1"/>
</dbReference>
<comment type="similarity">
    <text evidence="1">Belongs to the ATP-dependent AMP-binding enzyme family.</text>
</comment>